<evidence type="ECO:0000256" key="9">
    <source>
        <dbReference type="ARBA" id="ARBA00023242"/>
    </source>
</evidence>
<dbReference type="InterPro" id="IPR004181">
    <property type="entry name" value="Znf_MIZ"/>
</dbReference>
<dbReference type="GO" id="GO:0008270">
    <property type="term" value="F:zinc ion binding"/>
    <property type="evidence" value="ECO:0007669"/>
    <property type="project" value="UniProtKB-KW"/>
</dbReference>
<dbReference type="Pfam" id="PF02891">
    <property type="entry name" value="zf-MIZ"/>
    <property type="match status" value="1"/>
</dbReference>
<evidence type="ECO:0000313" key="16">
    <source>
        <dbReference type="RefSeq" id="XP_013385028.1"/>
    </source>
</evidence>
<evidence type="ECO:0000256" key="5">
    <source>
        <dbReference type="ARBA" id="ARBA00022723"/>
    </source>
</evidence>
<feature type="domain" description="SAP" evidence="12">
    <location>
        <begin position="17"/>
        <end position="51"/>
    </location>
</feature>
<dbReference type="Gene3D" id="1.10.720.30">
    <property type="entry name" value="SAP domain"/>
    <property type="match status" value="1"/>
</dbReference>
<dbReference type="RefSeq" id="XP_013385028.1">
    <property type="nucleotide sequence ID" value="XM_013529574.1"/>
</dbReference>
<dbReference type="InterPro" id="IPR038654">
    <property type="entry name" value="PINIT_sf"/>
</dbReference>
<gene>
    <name evidence="16" type="primary">LOC106154985</name>
</gene>
<evidence type="ECO:0000259" key="12">
    <source>
        <dbReference type="PROSITE" id="PS50800"/>
    </source>
</evidence>
<dbReference type="PROSITE" id="PS50800">
    <property type="entry name" value="SAP"/>
    <property type="match status" value="1"/>
</dbReference>
<dbReference type="FunFam" id="1.10.720.30:FF:000001">
    <property type="entry name" value="E3 SUMO-protein ligase PIAS2 isoform 1"/>
    <property type="match status" value="1"/>
</dbReference>
<evidence type="ECO:0000256" key="11">
    <source>
        <dbReference type="SAM" id="MobiDB-lite"/>
    </source>
</evidence>
<evidence type="ECO:0000256" key="2">
    <source>
        <dbReference type="ARBA" id="ARBA00004718"/>
    </source>
</evidence>
<evidence type="ECO:0000256" key="6">
    <source>
        <dbReference type="ARBA" id="ARBA00022771"/>
    </source>
</evidence>
<evidence type="ECO:0000259" key="13">
    <source>
        <dbReference type="PROSITE" id="PS51044"/>
    </source>
</evidence>
<feature type="region of interest" description="Disordered" evidence="11">
    <location>
        <begin position="419"/>
        <end position="486"/>
    </location>
</feature>
<keyword evidence="6 10" id="KW-0863">Zinc-finger</keyword>
<keyword evidence="4" id="KW-0808">Transferase</keyword>
<feature type="domain" description="SP-RING-type" evidence="13">
    <location>
        <begin position="314"/>
        <end position="399"/>
    </location>
</feature>
<organism evidence="15 16">
    <name type="scientific">Lingula anatina</name>
    <name type="common">Brachiopod</name>
    <name type="synonym">Lingula unguis</name>
    <dbReference type="NCBI Taxonomy" id="7574"/>
    <lineage>
        <taxon>Eukaryota</taxon>
        <taxon>Metazoa</taxon>
        <taxon>Spiralia</taxon>
        <taxon>Lophotrochozoa</taxon>
        <taxon>Brachiopoda</taxon>
        <taxon>Linguliformea</taxon>
        <taxon>Lingulata</taxon>
        <taxon>Lingulida</taxon>
        <taxon>Linguloidea</taxon>
        <taxon>Lingulidae</taxon>
        <taxon>Lingula</taxon>
    </lineage>
</organism>
<keyword evidence="8" id="KW-0862">Zinc</keyword>
<proteinExistence type="inferred from homology"/>
<dbReference type="SMART" id="SM00513">
    <property type="entry name" value="SAP"/>
    <property type="match status" value="1"/>
</dbReference>
<protein>
    <submittedName>
        <fullName evidence="16">E3 SUMO-protein ligase PIAS2 isoform X1</fullName>
    </submittedName>
</protein>
<keyword evidence="15" id="KW-1185">Reference proteome</keyword>
<dbReference type="GO" id="GO:0016925">
    <property type="term" value="P:protein sumoylation"/>
    <property type="evidence" value="ECO:0007669"/>
    <property type="project" value="UniProtKB-UniPathway"/>
</dbReference>
<dbReference type="STRING" id="7574.A0A1S3HG21"/>
<name>A0A1S3HG21_LINAN</name>
<dbReference type="GO" id="GO:0000785">
    <property type="term" value="C:chromatin"/>
    <property type="evidence" value="ECO:0007669"/>
    <property type="project" value="TreeGrafter"/>
</dbReference>
<dbReference type="PANTHER" id="PTHR10782:SF94">
    <property type="entry name" value="SUPPRESSOR OF VARIEGATION 2-10, ISOFORM I"/>
    <property type="match status" value="1"/>
</dbReference>
<evidence type="ECO:0000256" key="3">
    <source>
        <dbReference type="ARBA" id="ARBA00005383"/>
    </source>
</evidence>
<accession>A0A1S3HG21</accession>
<dbReference type="SUPFAM" id="SSF68906">
    <property type="entry name" value="SAP domain"/>
    <property type="match status" value="1"/>
</dbReference>
<evidence type="ECO:0000256" key="8">
    <source>
        <dbReference type="ARBA" id="ARBA00022833"/>
    </source>
</evidence>
<dbReference type="InterPro" id="IPR013083">
    <property type="entry name" value="Znf_RING/FYVE/PHD"/>
</dbReference>
<keyword evidence="5" id="KW-0479">Metal-binding</keyword>
<feature type="domain" description="PINIT" evidence="14">
    <location>
        <begin position="115"/>
        <end position="282"/>
    </location>
</feature>
<dbReference type="InterPro" id="IPR003034">
    <property type="entry name" value="SAP_dom"/>
</dbReference>
<evidence type="ECO:0000256" key="7">
    <source>
        <dbReference type="ARBA" id="ARBA00022786"/>
    </source>
</evidence>
<evidence type="ECO:0000256" key="1">
    <source>
        <dbReference type="ARBA" id="ARBA00004123"/>
    </source>
</evidence>
<dbReference type="GO" id="GO:0061665">
    <property type="term" value="F:SUMO ligase activity"/>
    <property type="evidence" value="ECO:0007669"/>
    <property type="project" value="TreeGrafter"/>
</dbReference>
<dbReference type="FunFam" id="2.60.120.780:FF:000001">
    <property type="entry name" value="E3 SUMO-protein ligase PIAS2 isoform X1"/>
    <property type="match status" value="1"/>
</dbReference>
<dbReference type="GO" id="GO:0003712">
    <property type="term" value="F:transcription coregulator activity"/>
    <property type="evidence" value="ECO:0007669"/>
    <property type="project" value="TreeGrafter"/>
</dbReference>
<comment type="pathway">
    <text evidence="2">Protein modification; protein sumoylation.</text>
</comment>
<keyword evidence="16" id="KW-0436">Ligase</keyword>
<evidence type="ECO:0000313" key="15">
    <source>
        <dbReference type="Proteomes" id="UP000085678"/>
    </source>
</evidence>
<dbReference type="GeneID" id="106154985"/>
<keyword evidence="9" id="KW-0539">Nucleus</keyword>
<dbReference type="KEGG" id="lak:106154985"/>
<comment type="subcellular location">
    <subcellularLocation>
        <location evidence="1">Nucleus</location>
    </subcellularLocation>
</comment>
<feature type="compositionally biased region" description="Basic and acidic residues" evidence="11">
    <location>
        <begin position="425"/>
        <end position="436"/>
    </location>
</feature>
<dbReference type="Pfam" id="PF14324">
    <property type="entry name" value="PINIT"/>
    <property type="match status" value="1"/>
</dbReference>
<dbReference type="AlphaFoldDB" id="A0A1S3HG21"/>
<dbReference type="Gene3D" id="2.60.120.780">
    <property type="entry name" value="PINIT domain"/>
    <property type="match status" value="1"/>
</dbReference>
<dbReference type="Proteomes" id="UP000085678">
    <property type="component" value="Unplaced"/>
</dbReference>
<feature type="compositionally biased region" description="Low complexity" evidence="11">
    <location>
        <begin position="516"/>
        <end position="548"/>
    </location>
</feature>
<reference evidence="16" key="1">
    <citation type="submission" date="2025-08" db="UniProtKB">
        <authorList>
            <consortium name="RefSeq"/>
        </authorList>
    </citation>
    <scope>IDENTIFICATION</scope>
    <source>
        <tissue evidence="16">Gonads</tissue>
    </source>
</reference>
<dbReference type="GO" id="GO:0005634">
    <property type="term" value="C:nucleus"/>
    <property type="evidence" value="ECO:0007669"/>
    <property type="project" value="UniProtKB-SubCell"/>
</dbReference>
<dbReference type="FunCoup" id="A0A1S3HG21">
    <property type="interactions" value="2690"/>
</dbReference>
<dbReference type="PANTHER" id="PTHR10782">
    <property type="entry name" value="ZINC FINGER MIZ DOMAIN-CONTAINING PROTEIN"/>
    <property type="match status" value="1"/>
</dbReference>
<evidence type="ECO:0000259" key="14">
    <source>
        <dbReference type="PROSITE" id="PS51466"/>
    </source>
</evidence>
<dbReference type="OrthoDB" id="10263264at2759"/>
<evidence type="ECO:0000256" key="4">
    <source>
        <dbReference type="ARBA" id="ARBA00022679"/>
    </source>
</evidence>
<dbReference type="PROSITE" id="PS51044">
    <property type="entry name" value="ZF_SP_RING"/>
    <property type="match status" value="1"/>
</dbReference>
<dbReference type="Gene3D" id="3.30.40.10">
    <property type="entry name" value="Zinc/RING finger domain, C3HC4 (zinc finger)"/>
    <property type="match status" value="1"/>
</dbReference>
<dbReference type="GO" id="GO:0006357">
    <property type="term" value="P:regulation of transcription by RNA polymerase II"/>
    <property type="evidence" value="ECO:0007669"/>
    <property type="project" value="TreeGrafter"/>
</dbReference>
<evidence type="ECO:0000256" key="10">
    <source>
        <dbReference type="PROSITE-ProRule" id="PRU00452"/>
    </source>
</evidence>
<dbReference type="InParanoid" id="A0A1S3HG21"/>
<dbReference type="InterPro" id="IPR023321">
    <property type="entry name" value="PINIT"/>
</dbReference>
<dbReference type="PROSITE" id="PS51466">
    <property type="entry name" value="PINIT"/>
    <property type="match status" value="1"/>
</dbReference>
<dbReference type="InterPro" id="IPR036361">
    <property type="entry name" value="SAP_dom_sf"/>
</dbReference>
<dbReference type="UniPathway" id="UPA00886"/>
<dbReference type="CDD" id="cd16790">
    <property type="entry name" value="SP-RING_PIAS"/>
    <property type="match status" value="1"/>
</dbReference>
<dbReference type="GO" id="GO:0016874">
    <property type="term" value="F:ligase activity"/>
    <property type="evidence" value="ECO:0007669"/>
    <property type="project" value="UniProtKB-KW"/>
</dbReference>
<comment type="similarity">
    <text evidence="3">Belongs to the PIAS family.</text>
</comment>
<feature type="region of interest" description="Disordered" evidence="11">
    <location>
        <begin position="503"/>
        <end position="560"/>
    </location>
</feature>
<dbReference type="Pfam" id="PF02037">
    <property type="entry name" value="SAP"/>
    <property type="match status" value="1"/>
</dbReference>
<sequence length="635" mass="70161">MSKLNKMADPADLKHMVMSFRVSELQVLLGFAGRNKSGRKNELLHRALQLIAKGCSTPIQIKIKELYRRRFPAKNTSSPQAPQPVMVQQAASIKDPHLGSLLGDALDYSSKHLPSSPSSALPIHPDVRLKHLPFYDCLGELTKPTSLVPKNAGRFQEAAYVFHLTPQQAQDVAMSRYGDLKACGRIDYQVQVQLRFCLLETSCEQADNFPPSICVRINGKLAPLPNPIPTNKPGVEPKRPSRPVNITPLCRISPTVPNHITVSWASEFGRGYCVAVYLVKKLTSEILLDRLKRNGIRHPDHSRALIKEKLSHDPDSEIATTSLRVSLICPLGKMRMQIPCRASTCTHLQCFDAYTFLQMNEKKPTWICPVCDKPTSFEKLIIDGLFTEIFRQCPNDNEIVFNEDCSWIPVRKQNDAQVLSSPVSKAREPATMKKESVAMAEPSTSGTVSTPVKKEAQVIDLTLDSSSDEDEDCKEEHASPLSASSAAAASGCVSPPLISLDTPPRVTTYTPPSQPHTPLHSSPHSPLYSSTQYSPLTSQSSQCSSTSSINTIVPTPPPAHAGNALSGLGFNGIQGNMEPISRTEFEDFMEVMLGSGYQHQHQQYYPQGFGYYQTPPTQNYHLSRIMEMDSDDSII</sequence>
<keyword evidence="7" id="KW-0833">Ubl conjugation pathway</keyword>